<keyword evidence="1" id="KW-1133">Transmembrane helix</keyword>
<proteinExistence type="predicted"/>
<comment type="caution">
    <text evidence="2">The sequence shown here is derived from an EMBL/GenBank/DDBJ whole genome shotgun (WGS) entry which is preliminary data.</text>
</comment>
<evidence type="ECO:0000256" key="1">
    <source>
        <dbReference type="SAM" id="Phobius"/>
    </source>
</evidence>
<feature type="transmembrane region" description="Helical" evidence="1">
    <location>
        <begin position="64"/>
        <end position="85"/>
    </location>
</feature>
<dbReference type="AlphaFoldDB" id="A0A4V3D4T2"/>
<gene>
    <name evidence="2" type="ORF">EV213_11488</name>
</gene>
<organism evidence="2 3">
    <name type="scientific">Aureibacillus halotolerans</name>
    <dbReference type="NCBI Taxonomy" id="1508390"/>
    <lineage>
        <taxon>Bacteria</taxon>
        <taxon>Bacillati</taxon>
        <taxon>Bacillota</taxon>
        <taxon>Bacilli</taxon>
        <taxon>Bacillales</taxon>
        <taxon>Bacillaceae</taxon>
        <taxon>Aureibacillus</taxon>
    </lineage>
</organism>
<dbReference type="EMBL" id="SNYJ01000014">
    <property type="protein sequence ID" value="TDQ37207.1"/>
    <property type="molecule type" value="Genomic_DNA"/>
</dbReference>
<evidence type="ECO:0000313" key="3">
    <source>
        <dbReference type="Proteomes" id="UP000295632"/>
    </source>
</evidence>
<dbReference type="RefSeq" id="WP_133581402.1">
    <property type="nucleotide sequence ID" value="NZ_SNYJ01000014.1"/>
</dbReference>
<protein>
    <submittedName>
        <fullName evidence="2">Uncharacterized protein</fullName>
    </submittedName>
</protein>
<feature type="transmembrane region" description="Helical" evidence="1">
    <location>
        <begin position="34"/>
        <end position="52"/>
    </location>
</feature>
<keyword evidence="1" id="KW-0812">Transmembrane</keyword>
<keyword evidence="3" id="KW-1185">Reference proteome</keyword>
<accession>A0A4V3D4T2</accession>
<keyword evidence="1" id="KW-0472">Membrane</keyword>
<reference evidence="2 3" key="1">
    <citation type="submission" date="2019-03" db="EMBL/GenBank/DDBJ databases">
        <title>Genomic Encyclopedia of Type Strains, Phase IV (KMG-IV): sequencing the most valuable type-strain genomes for metagenomic binning, comparative biology and taxonomic classification.</title>
        <authorList>
            <person name="Goeker M."/>
        </authorList>
    </citation>
    <scope>NUCLEOTIDE SEQUENCE [LARGE SCALE GENOMIC DNA]</scope>
    <source>
        <strain evidence="2 3">DSM 28697</strain>
    </source>
</reference>
<dbReference type="Proteomes" id="UP000295632">
    <property type="component" value="Unassembled WGS sequence"/>
</dbReference>
<evidence type="ECO:0000313" key="2">
    <source>
        <dbReference type="EMBL" id="TDQ37207.1"/>
    </source>
</evidence>
<name>A0A4V3D4T2_9BACI</name>
<sequence length="92" mass="10199">MSSNVWAIIASILIVLSFPATSLKIVSELNLPFILIYIISFAFLIAGIIFTLKRKRDTLRSVFLVLFSCVGLYYVITVVFTLSVLDGGFTGF</sequence>